<name>A0A6V8L9J9_9ACTN</name>
<keyword evidence="3" id="KW-1185">Reference proteome</keyword>
<evidence type="ECO:0000313" key="2">
    <source>
        <dbReference type="EMBL" id="GFJ91239.1"/>
    </source>
</evidence>
<evidence type="ECO:0000259" key="1">
    <source>
        <dbReference type="Pfam" id="PF13977"/>
    </source>
</evidence>
<evidence type="ECO:0000313" key="3">
    <source>
        <dbReference type="Proteomes" id="UP000482960"/>
    </source>
</evidence>
<dbReference type="Proteomes" id="UP000482960">
    <property type="component" value="Unassembled WGS sequence"/>
</dbReference>
<dbReference type="Pfam" id="PF13977">
    <property type="entry name" value="TetR_C_6"/>
    <property type="match status" value="1"/>
</dbReference>
<reference evidence="2 3" key="2">
    <citation type="submission" date="2020-03" db="EMBL/GenBank/DDBJ databases">
        <authorList>
            <person name="Ichikawa N."/>
            <person name="Kimura A."/>
            <person name="Kitahashi Y."/>
            <person name="Uohara A."/>
        </authorList>
    </citation>
    <scope>NUCLEOTIDE SEQUENCE [LARGE SCALE GENOMIC DNA]</scope>
    <source>
        <strain evidence="2 3">NBRC 108638</strain>
    </source>
</reference>
<dbReference type="Gene3D" id="1.10.357.10">
    <property type="entry name" value="Tetracycline Repressor, domain 2"/>
    <property type="match status" value="1"/>
</dbReference>
<protein>
    <recommendedName>
        <fullName evidence="1">BetI-type transcriptional repressor C-terminal domain-containing protein</fullName>
    </recommendedName>
</protein>
<gene>
    <name evidence="2" type="ORF">Prum_048810</name>
</gene>
<dbReference type="EMBL" id="BLPG01000001">
    <property type="protein sequence ID" value="GFJ91239.1"/>
    <property type="molecule type" value="Genomic_DNA"/>
</dbReference>
<organism evidence="2 3">
    <name type="scientific">Phytohabitans rumicis</name>
    <dbReference type="NCBI Taxonomy" id="1076125"/>
    <lineage>
        <taxon>Bacteria</taxon>
        <taxon>Bacillati</taxon>
        <taxon>Actinomycetota</taxon>
        <taxon>Actinomycetes</taxon>
        <taxon>Micromonosporales</taxon>
        <taxon>Micromonosporaceae</taxon>
    </lineage>
</organism>
<proteinExistence type="predicted"/>
<dbReference type="InterPro" id="IPR036271">
    <property type="entry name" value="Tet_transcr_reg_TetR-rel_C_sf"/>
</dbReference>
<feature type="domain" description="BetI-type transcriptional repressor C-terminal" evidence="1">
    <location>
        <begin position="39"/>
        <end position="126"/>
    </location>
</feature>
<dbReference type="RefSeq" id="WP_371871254.1">
    <property type="nucleotide sequence ID" value="NZ_BLPG01000001.1"/>
</dbReference>
<reference evidence="2 3" key="1">
    <citation type="submission" date="2020-03" db="EMBL/GenBank/DDBJ databases">
        <title>Whole genome shotgun sequence of Phytohabitans rumicis NBRC 108638.</title>
        <authorList>
            <person name="Komaki H."/>
            <person name="Tamura T."/>
        </authorList>
    </citation>
    <scope>NUCLEOTIDE SEQUENCE [LARGE SCALE GENOMIC DNA]</scope>
    <source>
        <strain evidence="2 3">NBRC 108638</strain>
    </source>
</reference>
<sequence>MLGKANEMFAEIAEEEPPLSVADAMERAFEFVDGESGPDGALRIALQVWAESLRDPVLHEFVKEKYVQFRTHFAAIARRAQQAGDLPPDADVEAIGAALYGMVPGFALQRMLADGPDHKAYAAAVRLLITP</sequence>
<comment type="caution">
    <text evidence="2">The sequence shown here is derived from an EMBL/GenBank/DDBJ whole genome shotgun (WGS) entry which is preliminary data.</text>
</comment>
<dbReference type="SUPFAM" id="SSF48498">
    <property type="entry name" value="Tetracyclin repressor-like, C-terminal domain"/>
    <property type="match status" value="1"/>
</dbReference>
<dbReference type="InterPro" id="IPR039538">
    <property type="entry name" value="BetI_C"/>
</dbReference>
<accession>A0A6V8L9J9</accession>
<dbReference type="AlphaFoldDB" id="A0A6V8L9J9"/>